<keyword evidence="2" id="KW-0472">Membrane</keyword>
<keyword evidence="2" id="KW-1133">Transmembrane helix</keyword>
<dbReference type="PANTHER" id="PTHR38441:SF1">
    <property type="entry name" value="MEMBRANE PROTEIN"/>
    <property type="match status" value="1"/>
</dbReference>
<name>A0ABP9H1M0_9ACTN</name>
<feature type="transmembrane region" description="Helical" evidence="2">
    <location>
        <begin position="74"/>
        <end position="95"/>
    </location>
</feature>
<dbReference type="PANTHER" id="PTHR38441">
    <property type="entry name" value="INTEGRAL MEMBRANE PROTEIN-RELATED"/>
    <property type="match status" value="1"/>
</dbReference>
<reference evidence="4" key="1">
    <citation type="journal article" date="2019" name="Int. J. Syst. Evol. Microbiol.">
        <title>The Global Catalogue of Microorganisms (GCM) 10K type strain sequencing project: providing services to taxonomists for standard genome sequencing and annotation.</title>
        <authorList>
            <consortium name="The Broad Institute Genomics Platform"/>
            <consortium name="The Broad Institute Genome Sequencing Center for Infectious Disease"/>
            <person name="Wu L."/>
            <person name="Ma J."/>
        </authorList>
    </citation>
    <scope>NUCLEOTIDE SEQUENCE [LARGE SCALE GENOMIC DNA]</scope>
    <source>
        <strain evidence="4">JCM 17986</strain>
    </source>
</reference>
<dbReference type="EMBL" id="BAABHS010000006">
    <property type="protein sequence ID" value="GAA4958589.1"/>
    <property type="molecule type" value="Genomic_DNA"/>
</dbReference>
<dbReference type="RefSeq" id="WP_345675140.1">
    <property type="nucleotide sequence ID" value="NZ_BAABHS010000006.1"/>
</dbReference>
<dbReference type="SUPFAM" id="SSF103473">
    <property type="entry name" value="MFS general substrate transporter"/>
    <property type="match status" value="1"/>
</dbReference>
<evidence type="ECO:0000313" key="4">
    <source>
        <dbReference type="Proteomes" id="UP001500466"/>
    </source>
</evidence>
<protein>
    <submittedName>
        <fullName evidence="3">DUF485 domain-containing protein</fullName>
    </submittedName>
</protein>
<evidence type="ECO:0000256" key="2">
    <source>
        <dbReference type="SAM" id="Phobius"/>
    </source>
</evidence>
<evidence type="ECO:0000256" key="1">
    <source>
        <dbReference type="SAM" id="MobiDB-lite"/>
    </source>
</evidence>
<keyword evidence="2" id="KW-0812">Transmembrane</keyword>
<evidence type="ECO:0000313" key="3">
    <source>
        <dbReference type="EMBL" id="GAA4958589.1"/>
    </source>
</evidence>
<feature type="compositionally biased region" description="Low complexity" evidence="1">
    <location>
        <begin position="1"/>
        <end position="11"/>
    </location>
</feature>
<proteinExistence type="predicted"/>
<keyword evidence="4" id="KW-1185">Reference proteome</keyword>
<dbReference type="InterPro" id="IPR036259">
    <property type="entry name" value="MFS_trans_sf"/>
</dbReference>
<comment type="caution">
    <text evidence="3">The sequence shown here is derived from an EMBL/GenBank/DDBJ whole genome shotgun (WGS) entry which is preliminary data.</text>
</comment>
<organism evidence="3 4">
    <name type="scientific">Yinghuangia aomiensis</name>
    <dbReference type="NCBI Taxonomy" id="676205"/>
    <lineage>
        <taxon>Bacteria</taxon>
        <taxon>Bacillati</taxon>
        <taxon>Actinomycetota</taxon>
        <taxon>Actinomycetes</taxon>
        <taxon>Kitasatosporales</taxon>
        <taxon>Streptomycetaceae</taxon>
        <taxon>Yinghuangia</taxon>
    </lineage>
</organism>
<dbReference type="Proteomes" id="UP001500466">
    <property type="component" value="Unassembled WGS sequence"/>
</dbReference>
<gene>
    <name evidence="3" type="ORF">GCM10023205_21570</name>
</gene>
<dbReference type="InterPro" id="IPR007436">
    <property type="entry name" value="DUF485"/>
</dbReference>
<feature type="region of interest" description="Disordered" evidence="1">
    <location>
        <begin position="1"/>
        <end position="22"/>
    </location>
</feature>
<dbReference type="Pfam" id="PF04341">
    <property type="entry name" value="DUF485"/>
    <property type="match status" value="1"/>
</dbReference>
<sequence length="122" mass="13685">MTASTTAAASPSEDRTPGRAATLHGDPRFVELKRRFRWFVFPMTAVFLAWYLLYVLLCAYARDFMAHKVAGNVNVALLFGLAQFATTFLAAWLYWRFANRRLDPLSAELRAAEPAPDVEVAA</sequence>
<accession>A0ABP9H1M0</accession>
<feature type="transmembrane region" description="Helical" evidence="2">
    <location>
        <begin position="38"/>
        <end position="62"/>
    </location>
</feature>